<name>A0A379TRI2_SALDZ</name>
<protein>
    <submittedName>
        <fullName evidence="1">Protein of uncharacterized function (DUF2743)</fullName>
    </submittedName>
</protein>
<dbReference type="AlphaFoldDB" id="A0A379TRI2"/>
<sequence>MKPKSETLFHFTKSSDVLEVILEDGFWPRFCLEDVSWLGFTEYDYVSYPMVCFCDIPLSRISEHVDFYGSFGLGMSKDWAEKNGLNPVFYVSRSSATSKTLRKLNNPIIKLSDEDDVKKAQNTIRYIYAFTKPTKGEMVVDNQPVGKNFYQESEWRYVPTDIKITHLTRVNHENVIKLQKANEATKKSSLLKFTPNDIKYIFVKQDSDIPRIVNFIQSKMDKYPASDIKILLSRIVSLESLSADI</sequence>
<dbReference type="RefSeq" id="WP_070803452.1">
    <property type="nucleotide sequence ID" value="NZ_DACWWF010000005.1"/>
</dbReference>
<dbReference type="Proteomes" id="UP000254633">
    <property type="component" value="Unassembled WGS sequence"/>
</dbReference>
<gene>
    <name evidence="1" type="ORF">NCTC10060_00163</name>
</gene>
<dbReference type="EMBL" id="UGXH01000003">
    <property type="protein sequence ID" value="SUG53131.1"/>
    <property type="molecule type" value="Genomic_DNA"/>
</dbReference>
<proteinExistence type="predicted"/>
<evidence type="ECO:0000313" key="1">
    <source>
        <dbReference type="EMBL" id="SUG53131.1"/>
    </source>
</evidence>
<evidence type="ECO:0000313" key="2">
    <source>
        <dbReference type="Proteomes" id="UP000254633"/>
    </source>
</evidence>
<reference evidence="1 2" key="1">
    <citation type="submission" date="2018-06" db="EMBL/GenBank/DDBJ databases">
        <authorList>
            <consortium name="Pathogen Informatics"/>
            <person name="Doyle S."/>
        </authorList>
    </citation>
    <scope>NUCLEOTIDE SEQUENCE [LARGE SCALE GENOMIC DNA]</scope>
    <source>
        <strain evidence="1 2">NCTC10060</strain>
    </source>
</reference>
<accession>A0A379TRI2</accession>
<dbReference type="InterPro" id="IPR021223">
    <property type="entry name" value="AbiGi"/>
</dbReference>
<dbReference type="Pfam" id="PF10899">
    <property type="entry name" value="AbiGi"/>
    <property type="match status" value="1"/>
</dbReference>
<organism evidence="1 2">
    <name type="scientific">Salmonella diarizonae</name>
    <dbReference type="NCBI Taxonomy" id="59204"/>
    <lineage>
        <taxon>Bacteria</taxon>
        <taxon>Pseudomonadati</taxon>
        <taxon>Pseudomonadota</taxon>
        <taxon>Gammaproteobacteria</taxon>
        <taxon>Enterobacterales</taxon>
        <taxon>Enterobacteriaceae</taxon>
        <taxon>Salmonella</taxon>
    </lineage>
</organism>